<dbReference type="Proteomes" id="UP001604277">
    <property type="component" value="Unassembled WGS sequence"/>
</dbReference>
<protein>
    <submittedName>
        <fullName evidence="1">Molecular chaperone (DnaJ superfamily)</fullName>
    </submittedName>
</protein>
<sequence>MHFMLSKEKVEPFFFQVRAGFFRSKSGSSYEFDFCSRLSPNGLSGNGSMSSAEELFLNGKIHLMKLSSHLKMPQVLMPLVDLGESDDELGEKVCTLQDLLYTKPQEREELLTQVAGFSANESQDVVTVIEMMFSISIDITSETEGEKGIQESDIVTMHAWITLHRGNGLIGALSHAPYFPLEKEENF</sequence>
<dbReference type="AlphaFoldDB" id="A0ABD1UXJ4"/>
<name>A0ABD1UXJ4_9LAMI</name>
<gene>
    <name evidence="1" type="ORF">Fot_22367</name>
</gene>
<accession>A0ABD1UXJ4</accession>
<dbReference type="EMBL" id="JBFOLJ010000006">
    <property type="protein sequence ID" value="KAL2529766.1"/>
    <property type="molecule type" value="Genomic_DNA"/>
</dbReference>
<organism evidence="1 2">
    <name type="scientific">Forsythia ovata</name>
    <dbReference type="NCBI Taxonomy" id="205694"/>
    <lineage>
        <taxon>Eukaryota</taxon>
        <taxon>Viridiplantae</taxon>
        <taxon>Streptophyta</taxon>
        <taxon>Embryophyta</taxon>
        <taxon>Tracheophyta</taxon>
        <taxon>Spermatophyta</taxon>
        <taxon>Magnoliopsida</taxon>
        <taxon>eudicotyledons</taxon>
        <taxon>Gunneridae</taxon>
        <taxon>Pentapetalae</taxon>
        <taxon>asterids</taxon>
        <taxon>lamiids</taxon>
        <taxon>Lamiales</taxon>
        <taxon>Oleaceae</taxon>
        <taxon>Forsythieae</taxon>
        <taxon>Forsythia</taxon>
    </lineage>
</organism>
<dbReference type="PANTHER" id="PTHR24075">
    <property type="entry name" value="SEC63 DOMAIN-CONTAINING"/>
    <property type="match status" value="1"/>
</dbReference>
<dbReference type="PANTHER" id="PTHR24075:SF0">
    <property type="entry name" value="TRANSLOCATION PROTEIN SEC63 HOMOLOG"/>
    <property type="match status" value="1"/>
</dbReference>
<keyword evidence="2" id="KW-1185">Reference proteome</keyword>
<evidence type="ECO:0000313" key="2">
    <source>
        <dbReference type="Proteomes" id="UP001604277"/>
    </source>
</evidence>
<evidence type="ECO:0000313" key="1">
    <source>
        <dbReference type="EMBL" id="KAL2529766.1"/>
    </source>
</evidence>
<proteinExistence type="predicted"/>
<comment type="caution">
    <text evidence="1">The sequence shown here is derived from an EMBL/GenBank/DDBJ whole genome shotgun (WGS) entry which is preliminary data.</text>
</comment>
<reference evidence="2" key="1">
    <citation type="submission" date="2024-07" db="EMBL/GenBank/DDBJ databases">
        <title>Two chromosome-level genome assemblies of Korean endemic species Abeliophyllum distichum and Forsythia ovata (Oleaceae).</title>
        <authorList>
            <person name="Jang H."/>
        </authorList>
    </citation>
    <scope>NUCLEOTIDE SEQUENCE [LARGE SCALE GENOMIC DNA]</scope>
</reference>